<dbReference type="AlphaFoldDB" id="A0A8T0N910"/>
<evidence type="ECO:0000313" key="2">
    <source>
        <dbReference type="Proteomes" id="UP000823388"/>
    </source>
</evidence>
<dbReference type="InterPro" id="IPR027902">
    <property type="entry name" value="DUF4487"/>
</dbReference>
<dbReference type="EMBL" id="CM029054">
    <property type="protein sequence ID" value="KAG2543556.1"/>
    <property type="molecule type" value="Genomic_DNA"/>
</dbReference>
<dbReference type="PANTHER" id="PTHR36702:SF1">
    <property type="entry name" value="HOLLIDAY JUNCTION RESOLVASE"/>
    <property type="match status" value="1"/>
</dbReference>
<accession>A0A8T0N910</accession>
<comment type="caution">
    <text evidence="1">The sequence shown here is derived from an EMBL/GenBank/DDBJ whole genome shotgun (WGS) entry which is preliminary data.</text>
</comment>
<keyword evidence="2" id="KW-1185">Reference proteome</keyword>
<name>A0A8T0N910_PANVG</name>
<organism evidence="1 2">
    <name type="scientific">Panicum virgatum</name>
    <name type="common">Blackwell switchgrass</name>
    <dbReference type="NCBI Taxonomy" id="38727"/>
    <lineage>
        <taxon>Eukaryota</taxon>
        <taxon>Viridiplantae</taxon>
        <taxon>Streptophyta</taxon>
        <taxon>Embryophyta</taxon>
        <taxon>Tracheophyta</taxon>
        <taxon>Spermatophyta</taxon>
        <taxon>Magnoliopsida</taxon>
        <taxon>Liliopsida</taxon>
        <taxon>Poales</taxon>
        <taxon>Poaceae</taxon>
        <taxon>PACMAD clade</taxon>
        <taxon>Panicoideae</taxon>
        <taxon>Panicodae</taxon>
        <taxon>Paniceae</taxon>
        <taxon>Panicinae</taxon>
        <taxon>Panicum</taxon>
        <taxon>Panicum sect. Hiantes</taxon>
    </lineage>
</organism>
<sequence>MEVGGDGGGLPEGRSGELESLLEAIKYSEVLENRIALINQLESSFQYSPDDRSLILDSLTVSWDDSGCLGVSHCMLHKSILQVALKCSCIDMTDCLRHFLALGAKASSWCRKHILWSVESIEESEEVQEEEHSRILPEIISMTLNISIKLLPSAAKCITVDMVHTVGDFILELLSLTESSIADNTKIHGPVTDIARAAPIFLDETAKLCRVYFEAAKADECKMSIPDEDTTVKHSERGLTSEVTRITSSIIQTLCKLGTYAASSGGSQVALLNVSWKGTVSLLQSGKGMIEEKVNVREIILTLLSLSIESLRVAAETWCTPLIKTLGTSEARRAFLPIKFFLINAVRICSAYLSEAMAMYKNIVRCALVITSASILFSKKPQLKAANEALVELLEPTLFVLLDTFMKSSEVTPESKCQLARYFFENEEANGSDHMGQANQGETNLASLDCIFSMDSDVDHRNRALLPAELIVFLHFLNASPWLTEEVVIELSKKLQSLLNILTSEDIYSYVLGFEIPALYGADHSPAIVWQPVYTSLIQAMKTFMLSAVALSAAWNELEAFLLENLFHPHFLCLEIVTELWCFFMRYAETETSINIVNQLFLLLKIVASPEEVLVPLSALRKVAHSVCIILSYASSATVDQVYNCLLNDENPSKSSILHLALVMEGFPFDSLSGGIKELAVKKMFPSFAAYLESYSKNHRAINVPTSSWGVIGFPVHALASALQRCEIKDDSIIDEKSITAMFKFTTSLINMYGTAPDSVLSQCKPSMASFMAILGHLNVTEDDANELSSAMWDLYHLLLKERHWALIHLVMDSFGYFAARTSFTQLWKFVPGDAALSYNASTGTSIDENGFMLELRAYLQKEAALHTEGWSEEQFQLLVSEGRALKKLVEAYSEIPVVSEPEKMATTKDASTKKRKVPDGICEGMVLLQNGLKAMRGAFDEADFAELKDRFAAHLSRLEDAVSQIATLSDEI</sequence>
<gene>
    <name evidence="1" type="ORF">PVAP13_9NG752700</name>
</gene>
<dbReference type="Proteomes" id="UP000823388">
    <property type="component" value="Chromosome 9N"/>
</dbReference>
<evidence type="ECO:0000313" key="1">
    <source>
        <dbReference type="EMBL" id="KAG2543556.1"/>
    </source>
</evidence>
<dbReference type="Pfam" id="PF14868">
    <property type="entry name" value="DUF4487"/>
    <property type="match status" value="2"/>
</dbReference>
<protein>
    <submittedName>
        <fullName evidence="1">Uncharacterized protein</fullName>
    </submittedName>
</protein>
<reference evidence="1" key="1">
    <citation type="submission" date="2020-05" db="EMBL/GenBank/DDBJ databases">
        <title>WGS assembly of Panicum virgatum.</title>
        <authorList>
            <person name="Lovell J.T."/>
            <person name="Jenkins J."/>
            <person name="Shu S."/>
            <person name="Juenger T.E."/>
            <person name="Schmutz J."/>
        </authorList>
    </citation>
    <scope>NUCLEOTIDE SEQUENCE</scope>
    <source>
        <strain evidence="1">AP13</strain>
    </source>
</reference>
<dbReference type="PANTHER" id="PTHR36702">
    <property type="entry name" value="HOLLIDAY JUNCTION RESOLVASE"/>
    <property type="match status" value="1"/>
</dbReference>
<proteinExistence type="predicted"/>